<dbReference type="RefSeq" id="WP_178930719.1">
    <property type="nucleotide sequence ID" value="NZ_JACBAZ010000001.1"/>
</dbReference>
<dbReference type="InterPro" id="IPR036291">
    <property type="entry name" value="NAD(P)-bd_dom_sf"/>
</dbReference>
<evidence type="ECO:0000256" key="1">
    <source>
        <dbReference type="ARBA" id="ARBA00023002"/>
    </source>
</evidence>
<dbReference type="Proteomes" id="UP000557872">
    <property type="component" value="Unassembled WGS sequence"/>
</dbReference>
<dbReference type="PANTHER" id="PTHR43401:SF2">
    <property type="entry name" value="L-THREONINE 3-DEHYDROGENASE"/>
    <property type="match status" value="1"/>
</dbReference>
<reference evidence="4 5" key="1">
    <citation type="submission" date="2020-07" db="EMBL/GenBank/DDBJ databases">
        <title>Roseicoccus Jingziensis gen. nov., sp. nov., isolated from coastal seawater.</title>
        <authorList>
            <person name="Feng X."/>
        </authorList>
    </citation>
    <scope>NUCLEOTIDE SEQUENCE [LARGE SCALE GENOMIC DNA]</scope>
    <source>
        <strain evidence="4 5">N1E253</strain>
    </source>
</reference>
<dbReference type="Gene3D" id="3.40.50.720">
    <property type="entry name" value="NAD(P)-binding Rossmann-like Domain"/>
    <property type="match status" value="1"/>
</dbReference>
<dbReference type="SUPFAM" id="SSF51735">
    <property type="entry name" value="NAD(P)-binding Rossmann-fold domains"/>
    <property type="match status" value="1"/>
</dbReference>
<keyword evidence="5" id="KW-1185">Reference proteome</keyword>
<proteinExistence type="predicted"/>
<dbReference type="Gene3D" id="3.90.180.10">
    <property type="entry name" value="Medium-chain alcohol dehydrogenases, catalytic domain"/>
    <property type="match status" value="1"/>
</dbReference>
<gene>
    <name evidence="4" type="ORF">HW115_01020</name>
</gene>
<protein>
    <submittedName>
        <fullName evidence="4">Zinc-binding alcohol dehydrogenase family protein</fullName>
    </submittedName>
</protein>
<keyword evidence="1" id="KW-0560">Oxidoreductase</keyword>
<dbReference type="InterPro" id="IPR011032">
    <property type="entry name" value="GroES-like_sf"/>
</dbReference>
<organism evidence="4 5">
    <name type="scientific">Oceaniferula marina</name>
    <dbReference type="NCBI Taxonomy" id="2748318"/>
    <lineage>
        <taxon>Bacteria</taxon>
        <taxon>Pseudomonadati</taxon>
        <taxon>Verrucomicrobiota</taxon>
        <taxon>Verrucomicrobiia</taxon>
        <taxon>Verrucomicrobiales</taxon>
        <taxon>Verrucomicrobiaceae</taxon>
        <taxon>Oceaniferula</taxon>
    </lineage>
</organism>
<dbReference type="Pfam" id="PF08240">
    <property type="entry name" value="ADH_N"/>
    <property type="match status" value="1"/>
</dbReference>
<dbReference type="InterPro" id="IPR050129">
    <property type="entry name" value="Zn_alcohol_dh"/>
</dbReference>
<dbReference type="GO" id="GO:0016491">
    <property type="term" value="F:oxidoreductase activity"/>
    <property type="evidence" value="ECO:0007669"/>
    <property type="project" value="UniProtKB-KW"/>
</dbReference>
<dbReference type="CDD" id="cd08261">
    <property type="entry name" value="Zn_ADH7"/>
    <property type="match status" value="1"/>
</dbReference>
<sequence>MKAISITEPNQSELVDIPAPAAPGAGEVLLKVRQVGYCGSDLTSFRGLNPMVSYPRIPGHEIGATIEQLGADVPEPWVKGQKVLVSPYTSCGKCAACKAGRVNTCKSNQTMGVQRDGAMTEYVVVPHEKLFTSDKLSLEEMALVEPLTVGFHAVARGEVTSEDTVVVFGCGAIGLGVIAGAAARNARVVAVDIDDEKLALAKRCGATDTVNSMNEDLHERLQEMTDGEGPNVMIEAVGLPATFKACVEEVCFAGRVVYIGYAKAAVDYETKYFVMKELDIRGSRNAMPEDFDAVVRHLESGVFPTDAVITKTVSLEDAPAALAAWSENPGEITKIHVKF</sequence>
<feature type="domain" description="Alcohol dehydrogenase-like C-terminal" evidence="2">
    <location>
        <begin position="172"/>
        <end position="299"/>
    </location>
</feature>
<name>A0A851G9T0_9BACT</name>
<evidence type="ECO:0000313" key="5">
    <source>
        <dbReference type="Proteomes" id="UP000557872"/>
    </source>
</evidence>
<dbReference type="InterPro" id="IPR013154">
    <property type="entry name" value="ADH-like_N"/>
</dbReference>
<dbReference type="PANTHER" id="PTHR43401">
    <property type="entry name" value="L-THREONINE 3-DEHYDROGENASE"/>
    <property type="match status" value="1"/>
</dbReference>
<dbReference type="Pfam" id="PF00107">
    <property type="entry name" value="ADH_zinc_N"/>
    <property type="match status" value="1"/>
</dbReference>
<dbReference type="AlphaFoldDB" id="A0A851G9T0"/>
<evidence type="ECO:0000259" key="2">
    <source>
        <dbReference type="Pfam" id="PF00107"/>
    </source>
</evidence>
<feature type="domain" description="Alcohol dehydrogenase-like N-terminal" evidence="3">
    <location>
        <begin position="24"/>
        <end position="131"/>
    </location>
</feature>
<dbReference type="EMBL" id="JACBAZ010000001">
    <property type="protein sequence ID" value="NWK54176.1"/>
    <property type="molecule type" value="Genomic_DNA"/>
</dbReference>
<accession>A0A851G9T0</accession>
<dbReference type="SUPFAM" id="SSF50129">
    <property type="entry name" value="GroES-like"/>
    <property type="match status" value="1"/>
</dbReference>
<comment type="caution">
    <text evidence="4">The sequence shown here is derived from an EMBL/GenBank/DDBJ whole genome shotgun (WGS) entry which is preliminary data.</text>
</comment>
<dbReference type="InterPro" id="IPR013149">
    <property type="entry name" value="ADH-like_C"/>
</dbReference>
<evidence type="ECO:0000313" key="4">
    <source>
        <dbReference type="EMBL" id="NWK54176.1"/>
    </source>
</evidence>
<evidence type="ECO:0000259" key="3">
    <source>
        <dbReference type="Pfam" id="PF08240"/>
    </source>
</evidence>